<reference evidence="1 2" key="1">
    <citation type="submission" date="2021-06" db="EMBL/GenBank/DDBJ databases">
        <title>Caerostris darwini draft genome.</title>
        <authorList>
            <person name="Kono N."/>
            <person name="Arakawa K."/>
        </authorList>
    </citation>
    <scope>NUCLEOTIDE SEQUENCE [LARGE SCALE GENOMIC DNA]</scope>
</reference>
<comment type="caution">
    <text evidence="1">The sequence shown here is derived from an EMBL/GenBank/DDBJ whole genome shotgun (WGS) entry which is preliminary data.</text>
</comment>
<accession>A0AAV4RZK7</accession>
<gene>
    <name evidence="1" type="ORF">CDAR_615961</name>
</gene>
<keyword evidence="2" id="KW-1185">Reference proteome</keyword>
<organism evidence="1 2">
    <name type="scientific">Caerostris darwini</name>
    <dbReference type="NCBI Taxonomy" id="1538125"/>
    <lineage>
        <taxon>Eukaryota</taxon>
        <taxon>Metazoa</taxon>
        <taxon>Ecdysozoa</taxon>
        <taxon>Arthropoda</taxon>
        <taxon>Chelicerata</taxon>
        <taxon>Arachnida</taxon>
        <taxon>Araneae</taxon>
        <taxon>Araneomorphae</taxon>
        <taxon>Entelegynae</taxon>
        <taxon>Araneoidea</taxon>
        <taxon>Araneidae</taxon>
        <taxon>Caerostris</taxon>
    </lineage>
</organism>
<dbReference type="AlphaFoldDB" id="A0AAV4RZK7"/>
<name>A0AAV4RZK7_9ARAC</name>
<proteinExistence type="predicted"/>
<evidence type="ECO:0000313" key="2">
    <source>
        <dbReference type="Proteomes" id="UP001054837"/>
    </source>
</evidence>
<evidence type="ECO:0000313" key="1">
    <source>
        <dbReference type="EMBL" id="GIY25248.1"/>
    </source>
</evidence>
<dbReference type="EMBL" id="BPLQ01006783">
    <property type="protein sequence ID" value="GIY25248.1"/>
    <property type="molecule type" value="Genomic_DNA"/>
</dbReference>
<protein>
    <submittedName>
        <fullName evidence="1">Uncharacterized protein</fullName>
    </submittedName>
</protein>
<sequence>MDANSAHTLDRNQTVYESSGQPVPFLWSFLGEGKLRISLRTWLASGVPSSSRSVVDGQLLLNKTRPHSTVISCRVTILKVKS</sequence>
<dbReference type="Proteomes" id="UP001054837">
    <property type="component" value="Unassembled WGS sequence"/>
</dbReference>